<dbReference type="SUPFAM" id="SSF51735">
    <property type="entry name" value="NAD(P)-binding Rossmann-fold domains"/>
    <property type="match status" value="1"/>
</dbReference>
<dbReference type="Gene3D" id="3.30.1780.10">
    <property type="entry name" value="ornithine cyclodeaminase, domain 1"/>
    <property type="match status" value="1"/>
</dbReference>
<dbReference type="InterPro" id="IPR003462">
    <property type="entry name" value="ODC_Mu_crystall"/>
</dbReference>
<protein>
    <submittedName>
        <fullName evidence="1">Ornithine cyclodeaminase family protein</fullName>
    </submittedName>
</protein>
<evidence type="ECO:0000313" key="1">
    <source>
        <dbReference type="EMBL" id="WGW04170.1"/>
    </source>
</evidence>
<sequence>MPFAPKVLGDAELRALGLGPSEIVDAIGKAIRDKAAGRLITTPKSVIQPGDGRYMMTTLATGQAPDVTVVKAVTVCPDNPGRGLPSITGAIMVLDAQTGECLALMDAEWITGVRTAGLSAVAAGPLANPQSEIMGFVGCGVQARSHLEIFAALYPLKQIRLFGRGQANIDALCAMATDLGLQAQVCETPDQVLDGVDIVVSSITITYSGQPFLDARLMKPGSLAIVTDAAKPWMRETFSAFGTVVVDDRVQEENMPDPVVPPGRIAADLAELLDQGVALGKGPRAFMFRGIAAGDYALAARAWQECCKG</sequence>
<name>A0ABY8QHT1_9RHOB</name>
<dbReference type="Proteomes" id="UP001241605">
    <property type="component" value="Chromosome"/>
</dbReference>
<evidence type="ECO:0000313" key="2">
    <source>
        <dbReference type="Proteomes" id="UP001241605"/>
    </source>
</evidence>
<dbReference type="Pfam" id="PF02423">
    <property type="entry name" value="OCD_Mu_crystall"/>
    <property type="match status" value="1"/>
</dbReference>
<reference evidence="1 2" key="1">
    <citation type="submission" date="2023-05" db="EMBL/GenBank/DDBJ databases">
        <title>YMD87, complete Genome.</title>
        <authorList>
            <person name="Zhang J."/>
            <person name="Xu X."/>
        </authorList>
    </citation>
    <scope>NUCLEOTIDE SEQUENCE [LARGE SCALE GENOMIC DNA]</scope>
    <source>
        <strain evidence="1 2">YMD87</strain>
    </source>
</reference>
<keyword evidence="2" id="KW-1185">Reference proteome</keyword>
<dbReference type="Gene3D" id="3.40.50.720">
    <property type="entry name" value="NAD(P)-binding Rossmann-like Domain"/>
    <property type="match status" value="1"/>
</dbReference>
<dbReference type="RefSeq" id="WP_282300801.1">
    <property type="nucleotide sequence ID" value="NZ_CP124616.1"/>
</dbReference>
<proteinExistence type="predicted"/>
<accession>A0ABY8QHT1</accession>
<dbReference type="PANTHER" id="PTHR13812">
    <property type="entry name" value="KETIMINE REDUCTASE MU-CRYSTALLIN"/>
    <property type="match status" value="1"/>
</dbReference>
<organism evidence="1 2">
    <name type="scientific">Tropicibacter oceani</name>
    <dbReference type="NCBI Taxonomy" id="3058420"/>
    <lineage>
        <taxon>Bacteria</taxon>
        <taxon>Pseudomonadati</taxon>
        <taxon>Pseudomonadota</taxon>
        <taxon>Alphaproteobacteria</taxon>
        <taxon>Rhodobacterales</taxon>
        <taxon>Roseobacteraceae</taxon>
        <taxon>Tropicibacter</taxon>
    </lineage>
</organism>
<dbReference type="PIRSF" id="PIRSF001439">
    <property type="entry name" value="CryM"/>
    <property type="match status" value="1"/>
</dbReference>
<dbReference type="PANTHER" id="PTHR13812:SF19">
    <property type="entry name" value="KETIMINE REDUCTASE MU-CRYSTALLIN"/>
    <property type="match status" value="1"/>
</dbReference>
<dbReference type="InterPro" id="IPR036291">
    <property type="entry name" value="NAD(P)-bd_dom_sf"/>
</dbReference>
<dbReference type="InterPro" id="IPR023401">
    <property type="entry name" value="ODC_N"/>
</dbReference>
<gene>
    <name evidence="1" type="ORF">QF118_01140</name>
</gene>
<dbReference type="EMBL" id="CP124616">
    <property type="protein sequence ID" value="WGW04170.1"/>
    <property type="molecule type" value="Genomic_DNA"/>
</dbReference>